<organism evidence="1 2">
    <name type="scientific">Xenopus laevis</name>
    <name type="common">African clawed frog</name>
    <dbReference type="NCBI Taxonomy" id="8355"/>
    <lineage>
        <taxon>Eukaryota</taxon>
        <taxon>Metazoa</taxon>
        <taxon>Chordata</taxon>
        <taxon>Craniata</taxon>
        <taxon>Vertebrata</taxon>
        <taxon>Euteleostomi</taxon>
        <taxon>Amphibia</taxon>
        <taxon>Batrachia</taxon>
        <taxon>Anura</taxon>
        <taxon>Pipoidea</taxon>
        <taxon>Pipidae</taxon>
        <taxon>Xenopodinae</taxon>
        <taxon>Xenopus</taxon>
        <taxon>Xenopus</taxon>
    </lineage>
</organism>
<dbReference type="AlphaFoldDB" id="A0A974BY32"/>
<name>A0A974BY32_XENLA</name>
<evidence type="ECO:0000313" key="1">
    <source>
        <dbReference type="EMBL" id="OCT62811.1"/>
    </source>
</evidence>
<evidence type="ECO:0000313" key="2">
    <source>
        <dbReference type="Proteomes" id="UP000694892"/>
    </source>
</evidence>
<accession>A0A974BY32</accession>
<protein>
    <submittedName>
        <fullName evidence="1">Uncharacterized protein</fullName>
    </submittedName>
</protein>
<gene>
    <name evidence="1" type="ORF">XELAEV_18043903mg</name>
</gene>
<proteinExistence type="predicted"/>
<reference evidence="2" key="1">
    <citation type="journal article" date="2016" name="Nature">
        <title>Genome evolution in the allotetraploid frog Xenopus laevis.</title>
        <authorList>
            <person name="Session A.M."/>
            <person name="Uno Y."/>
            <person name="Kwon T."/>
            <person name="Chapman J.A."/>
            <person name="Toyoda A."/>
            <person name="Takahashi S."/>
            <person name="Fukui A."/>
            <person name="Hikosaka A."/>
            <person name="Suzuki A."/>
            <person name="Kondo M."/>
            <person name="van Heeringen S.J."/>
            <person name="Quigley I."/>
            <person name="Heinz S."/>
            <person name="Ogino H."/>
            <person name="Ochi H."/>
            <person name="Hellsten U."/>
            <person name="Lyons J.B."/>
            <person name="Simakov O."/>
            <person name="Putnam N."/>
            <person name="Stites J."/>
            <person name="Kuroki Y."/>
            <person name="Tanaka T."/>
            <person name="Michiue T."/>
            <person name="Watanabe M."/>
            <person name="Bogdanovic O."/>
            <person name="Lister R."/>
            <person name="Georgiou G."/>
            <person name="Paranjpe S.S."/>
            <person name="van Kruijsbergen I."/>
            <person name="Shu S."/>
            <person name="Carlson J."/>
            <person name="Kinoshita T."/>
            <person name="Ohta Y."/>
            <person name="Mawaribuchi S."/>
            <person name="Jenkins J."/>
            <person name="Grimwood J."/>
            <person name="Schmutz J."/>
            <person name="Mitros T."/>
            <person name="Mozaffari S.V."/>
            <person name="Suzuki Y."/>
            <person name="Haramoto Y."/>
            <person name="Yamamoto T.S."/>
            <person name="Takagi C."/>
            <person name="Heald R."/>
            <person name="Miller K."/>
            <person name="Haudenschild C."/>
            <person name="Kitzman J."/>
            <person name="Nakayama T."/>
            <person name="Izutsu Y."/>
            <person name="Robert J."/>
            <person name="Fortriede J."/>
            <person name="Burns K."/>
            <person name="Lotay V."/>
            <person name="Karimi K."/>
            <person name="Yasuoka Y."/>
            <person name="Dichmann D.S."/>
            <person name="Flajnik M.F."/>
            <person name="Houston D.W."/>
            <person name="Shendure J."/>
            <person name="DuPasquier L."/>
            <person name="Vize P.D."/>
            <person name="Zorn A.M."/>
            <person name="Ito M."/>
            <person name="Marcotte E.M."/>
            <person name="Wallingford J.B."/>
            <person name="Ito Y."/>
            <person name="Asashima M."/>
            <person name="Ueno N."/>
            <person name="Matsuda Y."/>
            <person name="Veenstra G.J."/>
            <person name="Fujiyama A."/>
            <person name="Harland R.M."/>
            <person name="Taira M."/>
            <person name="Rokhsar D.S."/>
        </authorList>
    </citation>
    <scope>NUCLEOTIDE SEQUENCE [LARGE SCALE GENOMIC DNA]</scope>
    <source>
        <strain evidence="2">J</strain>
    </source>
</reference>
<dbReference type="EMBL" id="CM004482">
    <property type="protein sequence ID" value="OCT62811.1"/>
    <property type="molecule type" value="Genomic_DNA"/>
</dbReference>
<dbReference type="Proteomes" id="UP000694892">
    <property type="component" value="Chromosome 9_10L"/>
</dbReference>
<sequence length="119" mass="13514">MPIKVYGGQKFDGIFFFFLTRRYTSLWASFTGRNKTKKFARPYTTGNMHHPLLQQGVADINLPMGYKLQSNGTLGDLQSFIPLKIYCSKGRSRADRYNANPPKSPSPCLMLMTQSHFVA</sequence>